<gene>
    <name evidence="7" type="ORF">MVEG_11763</name>
</gene>
<dbReference type="InterPro" id="IPR009311">
    <property type="entry name" value="IFI6/IFI27-like"/>
</dbReference>
<comment type="subcellular location">
    <subcellularLocation>
        <location evidence="1">Membrane</location>
        <topology evidence="1">Multi-pass membrane protein</topology>
    </subcellularLocation>
</comment>
<protein>
    <submittedName>
        <fullName evidence="7">Uncharacterized protein</fullName>
    </submittedName>
</protein>
<evidence type="ECO:0000256" key="5">
    <source>
        <dbReference type="ARBA" id="ARBA00023136"/>
    </source>
</evidence>
<keyword evidence="3 6" id="KW-0812">Transmembrane</keyword>
<dbReference type="Proteomes" id="UP000243308">
    <property type="component" value="Unassembled WGS sequence"/>
</dbReference>
<evidence type="ECO:0000256" key="3">
    <source>
        <dbReference type="ARBA" id="ARBA00022692"/>
    </source>
</evidence>
<dbReference type="AlphaFoldDB" id="A0A086TJJ7"/>
<evidence type="ECO:0000256" key="1">
    <source>
        <dbReference type="ARBA" id="ARBA00004141"/>
    </source>
</evidence>
<name>A0A086TJJ7_9FUNG</name>
<keyword evidence="5 6" id="KW-0472">Membrane</keyword>
<keyword evidence="8" id="KW-1185">Reference proteome</keyword>
<evidence type="ECO:0000256" key="6">
    <source>
        <dbReference type="SAM" id="Phobius"/>
    </source>
</evidence>
<reference evidence="7 8" key="1">
    <citation type="submission" date="2011-02" db="EMBL/GenBank/DDBJ databases">
        <title>The Genome Sequence of Mortierella verticillata NRRL 6337.</title>
        <authorList>
            <consortium name="The Broad Institute Genome Sequencing Platform"/>
            <person name="Russ C."/>
            <person name="Cuomo C."/>
            <person name="Burger G."/>
            <person name="Gray M.W."/>
            <person name="Holland P.W.H."/>
            <person name="King N."/>
            <person name="Lang F.B.F."/>
            <person name="Roger A.J."/>
            <person name="Ruiz-Trillo I."/>
            <person name="Young S.K."/>
            <person name="Zeng Q."/>
            <person name="Gargeya S."/>
            <person name="Alvarado L."/>
            <person name="Berlin A."/>
            <person name="Chapman S.B."/>
            <person name="Chen Z."/>
            <person name="Freedman E."/>
            <person name="Gellesch M."/>
            <person name="Goldberg J."/>
            <person name="Griggs A."/>
            <person name="Gujja S."/>
            <person name="Heilman E."/>
            <person name="Heiman D."/>
            <person name="Howarth C."/>
            <person name="Mehta T."/>
            <person name="Neiman D."/>
            <person name="Pearson M."/>
            <person name="Roberts A."/>
            <person name="Saif S."/>
            <person name="Shea T."/>
            <person name="Shenoy N."/>
            <person name="Sisk P."/>
            <person name="Stolte C."/>
            <person name="Sykes S."/>
            <person name="White J."/>
            <person name="Yandava C."/>
            <person name="Haas B."/>
            <person name="Nusbaum C."/>
            <person name="Birren B."/>
        </authorList>
    </citation>
    <scope>NUCLEOTIDE SEQUENCE [LARGE SCALE GENOMIC DNA]</scope>
    <source>
        <strain evidence="7 8">NRRL 6337</strain>
    </source>
</reference>
<evidence type="ECO:0000313" key="8">
    <source>
        <dbReference type="Proteomes" id="UP000243308"/>
    </source>
</evidence>
<proteinExistence type="inferred from homology"/>
<feature type="transmembrane region" description="Helical" evidence="6">
    <location>
        <begin position="382"/>
        <end position="403"/>
    </location>
</feature>
<organism evidence="7 8">
    <name type="scientific">Podila verticillata NRRL 6337</name>
    <dbReference type="NCBI Taxonomy" id="1069443"/>
    <lineage>
        <taxon>Eukaryota</taxon>
        <taxon>Fungi</taxon>
        <taxon>Fungi incertae sedis</taxon>
        <taxon>Mucoromycota</taxon>
        <taxon>Mortierellomycotina</taxon>
        <taxon>Mortierellomycetes</taxon>
        <taxon>Mortierellales</taxon>
        <taxon>Mortierellaceae</taxon>
        <taxon>Podila</taxon>
    </lineage>
</organism>
<accession>A0A086TJJ7</accession>
<dbReference type="Pfam" id="PF06140">
    <property type="entry name" value="Ifi-6-16"/>
    <property type="match status" value="1"/>
</dbReference>
<dbReference type="PANTHER" id="PTHR16932:SF18">
    <property type="entry name" value="INTERFERON, ALPHA-INDUCIBLE PROTEIN 27-LIKE 2"/>
    <property type="match status" value="1"/>
</dbReference>
<comment type="similarity">
    <text evidence="2">Belongs to the IFI6/IFI27 family.</text>
</comment>
<evidence type="ECO:0000313" key="7">
    <source>
        <dbReference type="EMBL" id="KFH62124.1"/>
    </source>
</evidence>
<dbReference type="Gene3D" id="6.10.110.10">
    <property type="match status" value="1"/>
</dbReference>
<evidence type="ECO:0000256" key="2">
    <source>
        <dbReference type="ARBA" id="ARBA00007262"/>
    </source>
</evidence>
<dbReference type="InterPro" id="IPR038213">
    <property type="entry name" value="IFI6/IFI27-like_sf"/>
</dbReference>
<keyword evidence="4 6" id="KW-1133">Transmembrane helix</keyword>
<dbReference type="GO" id="GO:0016020">
    <property type="term" value="C:membrane"/>
    <property type="evidence" value="ECO:0007669"/>
    <property type="project" value="UniProtKB-SubCell"/>
</dbReference>
<dbReference type="EMBL" id="KN042433">
    <property type="protein sequence ID" value="KFH62124.1"/>
    <property type="molecule type" value="Genomic_DNA"/>
</dbReference>
<feature type="transmembrane region" description="Helical" evidence="6">
    <location>
        <begin position="344"/>
        <end position="370"/>
    </location>
</feature>
<feature type="transmembrane region" description="Helical" evidence="6">
    <location>
        <begin position="277"/>
        <end position="296"/>
    </location>
</feature>
<evidence type="ECO:0000256" key="4">
    <source>
        <dbReference type="ARBA" id="ARBA00022989"/>
    </source>
</evidence>
<feature type="transmembrane region" description="Helical" evidence="6">
    <location>
        <begin position="308"/>
        <end position="338"/>
    </location>
</feature>
<sequence>MTSVAIEPHTLLCSSIDHPAVSVAAQEAYNYDALFSRAHFVGKDTSDPRTSGLRIFKDPSNHPTAVASILVHIASDVDFKPQDGVVLNQQVYSKFETRISKVSALQRVDSNYHVLDLTGDLEQLACEVSKKLDPVNAYKVADTFRRLVPSSVKGVWWRDFLLTQVVIHKAADSNNITVELASLGLTLSQNSKGRAVVDQQKATLSQKLFKVNAEDFVTKAQEWSDSILMYNVGDYLLKLTSEGDFTSSSSEDPGSLCPPLFPKLPEFELPTLPEFEFPNIFGAIGGFFGAIWNFIVSIPGTLGSSFHCVIWVLLYVLGGALVGTAVTVVCGLFFLLLIGFGPAGIIAGSIAALWMATYAGFVPAGCLLAILQAAGALGACGLFPVAGIIGVVVGGGYGGYVAVVTDGVCDTMYTYL</sequence>
<dbReference type="OrthoDB" id="2441166at2759"/>
<dbReference type="PANTHER" id="PTHR16932">
    <property type="entry name" value="INTERFERON ALPHA-INDUCIBLE PROTEIN 27"/>
    <property type="match status" value="1"/>
</dbReference>